<evidence type="ECO:0000259" key="1">
    <source>
        <dbReference type="PROSITE" id="PS50011"/>
    </source>
</evidence>
<protein>
    <recommendedName>
        <fullName evidence="1">Protein kinase domain-containing protein</fullName>
    </recommendedName>
</protein>
<gene>
    <name evidence="2" type="ORF">FGG08_007388</name>
</gene>
<dbReference type="PROSITE" id="PS50011">
    <property type="entry name" value="PROTEIN_KINASE_DOM"/>
    <property type="match status" value="1"/>
</dbReference>
<dbReference type="GO" id="GO:0004672">
    <property type="term" value="F:protein kinase activity"/>
    <property type="evidence" value="ECO:0007669"/>
    <property type="project" value="InterPro"/>
</dbReference>
<dbReference type="InterPro" id="IPR011009">
    <property type="entry name" value="Kinase-like_dom_sf"/>
</dbReference>
<dbReference type="Proteomes" id="UP000698800">
    <property type="component" value="Unassembled WGS sequence"/>
</dbReference>
<feature type="domain" description="Protein kinase" evidence="1">
    <location>
        <begin position="45"/>
        <end position="161"/>
    </location>
</feature>
<dbReference type="SUPFAM" id="SSF56112">
    <property type="entry name" value="Protein kinase-like (PK-like)"/>
    <property type="match status" value="1"/>
</dbReference>
<evidence type="ECO:0000313" key="3">
    <source>
        <dbReference type="Proteomes" id="UP000698800"/>
    </source>
</evidence>
<proteinExistence type="predicted"/>
<sequence length="161" mass="18274">MVIMFISCDFPFVSNVRFPPCKWDDLEKGRADRRAAFAHGEPMPFESRATLGPGGFGQSDKIFSVMSHKEYARKRVRRKAIFEEAQMSAESYANKLEVLKRLRHLHTVGLVGSYTGPNFLGLIMSPVADYNLSEYFSIVPESLDKTRLLLTFGRLDVSFSK</sequence>
<dbReference type="OrthoDB" id="4062651at2759"/>
<dbReference type="Gene3D" id="1.10.510.10">
    <property type="entry name" value="Transferase(Phosphotransferase) domain 1"/>
    <property type="match status" value="1"/>
</dbReference>
<dbReference type="EMBL" id="JAGHQL010000293">
    <property type="protein sequence ID" value="KAH0534003.1"/>
    <property type="molecule type" value="Genomic_DNA"/>
</dbReference>
<comment type="caution">
    <text evidence="2">The sequence shown here is derived from an EMBL/GenBank/DDBJ whole genome shotgun (WGS) entry which is preliminary data.</text>
</comment>
<dbReference type="InterPro" id="IPR000719">
    <property type="entry name" value="Prot_kinase_dom"/>
</dbReference>
<reference evidence="2" key="1">
    <citation type="submission" date="2021-03" db="EMBL/GenBank/DDBJ databases">
        <title>Comparative genomics and phylogenomic investigation of the class Geoglossomycetes provide insights into ecological specialization and systematics.</title>
        <authorList>
            <person name="Melie T."/>
            <person name="Pirro S."/>
            <person name="Miller A.N."/>
            <person name="Quandt A."/>
        </authorList>
    </citation>
    <scope>NUCLEOTIDE SEQUENCE</scope>
    <source>
        <strain evidence="2">GBOQ0MN5Z8</strain>
    </source>
</reference>
<accession>A0A9P8HZK0</accession>
<dbReference type="GO" id="GO:0005524">
    <property type="term" value="F:ATP binding"/>
    <property type="evidence" value="ECO:0007669"/>
    <property type="project" value="InterPro"/>
</dbReference>
<keyword evidence="3" id="KW-1185">Reference proteome</keyword>
<name>A0A9P8HZK0_9PEZI</name>
<evidence type="ECO:0000313" key="2">
    <source>
        <dbReference type="EMBL" id="KAH0534003.1"/>
    </source>
</evidence>
<organism evidence="2 3">
    <name type="scientific">Glutinoglossum americanum</name>
    <dbReference type="NCBI Taxonomy" id="1670608"/>
    <lineage>
        <taxon>Eukaryota</taxon>
        <taxon>Fungi</taxon>
        <taxon>Dikarya</taxon>
        <taxon>Ascomycota</taxon>
        <taxon>Pezizomycotina</taxon>
        <taxon>Geoglossomycetes</taxon>
        <taxon>Geoglossales</taxon>
        <taxon>Geoglossaceae</taxon>
        <taxon>Glutinoglossum</taxon>
    </lineage>
</organism>
<dbReference type="AlphaFoldDB" id="A0A9P8HZK0"/>